<gene>
    <name evidence="1" type="ORF">N825_33395</name>
</gene>
<dbReference type="EMBL" id="AVFL01000006">
    <property type="protein sequence ID" value="EWY40827.1"/>
    <property type="molecule type" value="Genomic_DNA"/>
</dbReference>
<proteinExistence type="predicted"/>
<keyword evidence="2" id="KW-1185">Reference proteome</keyword>
<reference evidence="1 2" key="1">
    <citation type="submission" date="2013-08" db="EMBL/GenBank/DDBJ databases">
        <title>The genome sequence of Skermanella stibiiresistens.</title>
        <authorList>
            <person name="Zhu W."/>
            <person name="Wang G."/>
        </authorList>
    </citation>
    <scope>NUCLEOTIDE SEQUENCE [LARGE SCALE GENOMIC DNA]</scope>
    <source>
        <strain evidence="1 2">SB22</strain>
    </source>
</reference>
<evidence type="ECO:0000313" key="1">
    <source>
        <dbReference type="EMBL" id="EWY40827.1"/>
    </source>
</evidence>
<evidence type="ECO:0008006" key="3">
    <source>
        <dbReference type="Google" id="ProtNLM"/>
    </source>
</evidence>
<name>W9H808_9PROT</name>
<accession>W9H808</accession>
<dbReference type="PATRIC" id="fig|1385369.3.peg.2123"/>
<dbReference type="STRING" id="1385369.N825_33395"/>
<sequence>MADEAVSGYLDHERWKAEHIREALREADAGDFASDDEVEATFNRYGNAANPHP</sequence>
<evidence type="ECO:0000313" key="2">
    <source>
        <dbReference type="Proteomes" id="UP000019486"/>
    </source>
</evidence>
<dbReference type="Proteomes" id="UP000019486">
    <property type="component" value="Unassembled WGS sequence"/>
</dbReference>
<protein>
    <recommendedName>
        <fullName evidence="3">CopG family transcriptional regulator</fullName>
    </recommendedName>
</protein>
<organism evidence="1 2">
    <name type="scientific">Skermanella stibiiresistens SB22</name>
    <dbReference type="NCBI Taxonomy" id="1385369"/>
    <lineage>
        <taxon>Bacteria</taxon>
        <taxon>Pseudomonadati</taxon>
        <taxon>Pseudomonadota</taxon>
        <taxon>Alphaproteobacteria</taxon>
        <taxon>Rhodospirillales</taxon>
        <taxon>Azospirillaceae</taxon>
        <taxon>Skermanella</taxon>
    </lineage>
</organism>
<comment type="caution">
    <text evidence="1">The sequence shown here is derived from an EMBL/GenBank/DDBJ whole genome shotgun (WGS) entry which is preliminary data.</text>
</comment>
<dbReference type="AlphaFoldDB" id="W9H808"/>